<name>A0AAU7Q5P2_9GAMM</name>
<evidence type="ECO:0000256" key="4">
    <source>
        <dbReference type="ARBA" id="ARBA00023136"/>
    </source>
</evidence>
<keyword evidence="9" id="KW-0282">Flagellum</keyword>
<keyword evidence="9" id="KW-0966">Cell projection</keyword>
<evidence type="ECO:0000256" key="2">
    <source>
        <dbReference type="ARBA" id="ARBA00022692"/>
    </source>
</evidence>
<dbReference type="AlphaFoldDB" id="A0AAU7Q5P2"/>
<gene>
    <name evidence="9" type="primary">fliO</name>
    <name evidence="9" type="ORF">ABK905_16695</name>
</gene>
<accession>A0AAU7Q5P2</accession>
<dbReference type="PANTHER" id="PTHR38766">
    <property type="entry name" value="FLAGELLAR PROTEIN FLIO"/>
    <property type="match status" value="1"/>
</dbReference>
<dbReference type="GO" id="GO:0005886">
    <property type="term" value="C:plasma membrane"/>
    <property type="evidence" value="ECO:0007669"/>
    <property type="project" value="UniProtKB-SubCell"/>
</dbReference>
<feature type="region of interest" description="Disordered" evidence="8">
    <location>
        <begin position="96"/>
        <end position="134"/>
    </location>
</feature>
<dbReference type="InterPro" id="IPR052205">
    <property type="entry name" value="FliO/MopB"/>
</dbReference>
<sequence length="134" mass="14265">MSDTQPQGTTVVTPSAAPTFNAAGALSQVGGTLGVILLLIVVGAWLVRKLGLAPSVKPSRRLRVLAGCSVGQRERVVVVEVEGTWLVLGVTPQHITPLHTLPAPKEEEQDKPAAPAGDFRRRLRQVMSRTGRES</sequence>
<reference evidence="9" key="1">
    <citation type="submission" date="2024-06" db="EMBL/GenBank/DDBJ databases">
        <authorList>
            <person name="Coelho C."/>
            <person name="Bento M."/>
            <person name="Garcia E."/>
            <person name="Camelo A."/>
            <person name="Brandao I."/>
            <person name="Espirito Santo C."/>
            <person name="Trovao J."/>
            <person name="Verissimo A."/>
            <person name="Costa J."/>
            <person name="Tiago I."/>
        </authorList>
    </citation>
    <scope>NUCLEOTIDE SEQUENCE</scope>
    <source>
        <strain evidence="9">KWT182</strain>
    </source>
</reference>
<dbReference type="GO" id="GO:0009425">
    <property type="term" value="C:bacterial-type flagellum basal body"/>
    <property type="evidence" value="ECO:0007669"/>
    <property type="project" value="UniProtKB-SubCell"/>
</dbReference>
<evidence type="ECO:0000256" key="3">
    <source>
        <dbReference type="ARBA" id="ARBA00022989"/>
    </source>
</evidence>
<protein>
    <recommendedName>
        <fullName evidence="7">Flagellar protein</fullName>
    </recommendedName>
</protein>
<evidence type="ECO:0000256" key="1">
    <source>
        <dbReference type="ARBA" id="ARBA00022475"/>
    </source>
</evidence>
<dbReference type="GO" id="GO:0044781">
    <property type="term" value="P:bacterial-type flagellum organization"/>
    <property type="evidence" value="ECO:0007669"/>
    <property type="project" value="UniProtKB-UniRule"/>
</dbReference>
<dbReference type="Pfam" id="PF04347">
    <property type="entry name" value="FliO"/>
    <property type="match status" value="1"/>
</dbReference>
<keyword evidence="5 7" id="KW-0975">Bacterial flagellum</keyword>
<comment type="subcellular location">
    <subcellularLocation>
        <location evidence="7">Cell membrane</location>
    </subcellularLocation>
    <subcellularLocation>
        <location evidence="7">Bacterial flagellum basal body</location>
    </subcellularLocation>
</comment>
<evidence type="ECO:0000313" key="9">
    <source>
        <dbReference type="EMBL" id="XBS68370.1"/>
    </source>
</evidence>
<comment type="similarity">
    <text evidence="6 7">Belongs to the FliO/MopB family.</text>
</comment>
<organism evidence="9">
    <name type="scientific">Acerihabitans sp. KWT182</name>
    <dbReference type="NCBI Taxonomy" id="3157919"/>
    <lineage>
        <taxon>Bacteria</taxon>
        <taxon>Pseudomonadati</taxon>
        <taxon>Pseudomonadota</taxon>
        <taxon>Gammaproteobacteria</taxon>
        <taxon>Enterobacterales</taxon>
        <taxon>Pectobacteriaceae</taxon>
        <taxon>Acerihabitans</taxon>
    </lineage>
</organism>
<evidence type="ECO:0000256" key="8">
    <source>
        <dbReference type="SAM" id="MobiDB-lite"/>
    </source>
</evidence>
<feature type="transmembrane region" description="Helical" evidence="7">
    <location>
        <begin position="25"/>
        <end position="47"/>
    </location>
</feature>
<keyword evidence="3 7" id="KW-1133">Transmembrane helix</keyword>
<keyword evidence="9" id="KW-0969">Cilium</keyword>
<evidence type="ECO:0000256" key="5">
    <source>
        <dbReference type="ARBA" id="ARBA00023143"/>
    </source>
</evidence>
<dbReference type="NCBIfam" id="TIGR03500">
    <property type="entry name" value="FliO_TIGR"/>
    <property type="match status" value="1"/>
</dbReference>
<evidence type="ECO:0000256" key="7">
    <source>
        <dbReference type="RuleBase" id="RU362064"/>
    </source>
</evidence>
<dbReference type="InterPro" id="IPR022781">
    <property type="entry name" value="Flagellar_biosynth_FliO"/>
</dbReference>
<keyword evidence="2 7" id="KW-0812">Transmembrane</keyword>
<evidence type="ECO:0000256" key="6">
    <source>
        <dbReference type="ARBA" id="ARBA00037937"/>
    </source>
</evidence>
<dbReference type="PANTHER" id="PTHR38766:SF1">
    <property type="entry name" value="FLAGELLAR PROTEIN FLIO"/>
    <property type="match status" value="1"/>
</dbReference>
<keyword evidence="4 7" id="KW-0472">Membrane</keyword>
<dbReference type="EMBL" id="CP157947">
    <property type="protein sequence ID" value="XBS68370.1"/>
    <property type="molecule type" value="Genomic_DNA"/>
</dbReference>
<keyword evidence="1 7" id="KW-1003">Cell membrane</keyword>
<proteinExistence type="inferred from homology"/>